<dbReference type="SUPFAM" id="SSF53474">
    <property type="entry name" value="alpha/beta-Hydrolases"/>
    <property type="match status" value="1"/>
</dbReference>
<feature type="active site" evidence="1">
    <location>
        <position position="309"/>
    </location>
</feature>
<feature type="domain" description="AB hydrolase-1" evidence="2">
    <location>
        <begin position="53"/>
        <end position="304"/>
    </location>
</feature>
<dbReference type="GO" id="GO:0016747">
    <property type="term" value="F:acyltransferase activity, transferring groups other than amino-acyl groups"/>
    <property type="evidence" value="ECO:0007669"/>
    <property type="project" value="InterPro"/>
</dbReference>
<evidence type="ECO:0000259" key="2">
    <source>
        <dbReference type="Pfam" id="PF00561"/>
    </source>
</evidence>
<name>A0A9W6S0I3_9ACTN</name>
<reference evidence="3" key="1">
    <citation type="submission" date="2023-03" db="EMBL/GenBank/DDBJ databases">
        <title>Actinoallomurus iriomotensis NBRC 103684.</title>
        <authorList>
            <person name="Ichikawa N."/>
            <person name="Sato H."/>
            <person name="Tonouchi N."/>
        </authorList>
    </citation>
    <scope>NUCLEOTIDE SEQUENCE</scope>
    <source>
        <strain evidence="3">NBRC 103684</strain>
    </source>
</reference>
<dbReference type="Pfam" id="PF00561">
    <property type="entry name" value="Abhydrolase_1"/>
    <property type="match status" value="1"/>
</dbReference>
<dbReference type="EMBL" id="BSTK01000004">
    <property type="protein sequence ID" value="GLY85008.1"/>
    <property type="molecule type" value="Genomic_DNA"/>
</dbReference>
<sequence>MTDHEIFELGDLALQRGGTLPGARLAYATYGVPGRAAILFPTWFAGTHEANEWLIGPGRALDTDRYFVIAPNLFGNGLSSSPSNTPPPFDRARFPQVTMADNVAAQYRLVTEHLGVDRLALVLGASMGAGQAYQWAVGHPEMVERLASITGSSHTSPHNQVFLEGLRAALTADSAYAGGDYAEQPRAGLRAFSRVYAGWGLSQAFYWERVHERLGFATLEDFITGVWEANFAGWDANDLLAMMWTWQHADVGRTPGFDGDTVAALASVKARALLLPSRKDLYFPPEDEEWSARHLPHAEVRVIPGIWGHLAGGGADPEAAAFVDAALRDLLATG</sequence>
<organism evidence="3 4">
    <name type="scientific">Actinoallomurus iriomotensis</name>
    <dbReference type="NCBI Taxonomy" id="478107"/>
    <lineage>
        <taxon>Bacteria</taxon>
        <taxon>Bacillati</taxon>
        <taxon>Actinomycetota</taxon>
        <taxon>Actinomycetes</taxon>
        <taxon>Streptosporangiales</taxon>
        <taxon>Thermomonosporaceae</taxon>
        <taxon>Actinoallomurus</taxon>
    </lineage>
</organism>
<dbReference type="PIRSF" id="PIRSF000443">
    <property type="entry name" value="Homoser_Ac_trans"/>
    <property type="match status" value="1"/>
</dbReference>
<dbReference type="Gene3D" id="3.40.50.1820">
    <property type="entry name" value="alpha/beta hydrolase"/>
    <property type="match status" value="1"/>
</dbReference>
<feature type="active site" evidence="1">
    <location>
        <position position="280"/>
    </location>
</feature>
<dbReference type="InterPro" id="IPR008220">
    <property type="entry name" value="HAT_MetX-like"/>
</dbReference>
<dbReference type="InterPro" id="IPR029058">
    <property type="entry name" value="AB_hydrolase_fold"/>
</dbReference>
<dbReference type="PANTHER" id="PTHR32268">
    <property type="entry name" value="HOMOSERINE O-ACETYLTRANSFERASE"/>
    <property type="match status" value="1"/>
</dbReference>
<dbReference type="RefSeq" id="WP_285571491.1">
    <property type="nucleotide sequence ID" value="NZ_BSTK01000004.1"/>
</dbReference>
<evidence type="ECO:0000256" key="1">
    <source>
        <dbReference type="PIRSR" id="PIRSR000443-1"/>
    </source>
</evidence>
<gene>
    <name evidence="3" type="ORF">Airi02_029370</name>
</gene>
<proteinExistence type="predicted"/>
<feature type="active site" description="Nucleophile" evidence="1">
    <location>
        <position position="126"/>
    </location>
</feature>
<protein>
    <submittedName>
        <fullName evidence="3">Homoserine O-acetyltransferase</fullName>
    </submittedName>
</protein>
<dbReference type="InterPro" id="IPR000073">
    <property type="entry name" value="AB_hydrolase_1"/>
</dbReference>
<dbReference type="NCBIfam" id="NF005757">
    <property type="entry name" value="PRK07581.1"/>
    <property type="match status" value="1"/>
</dbReference>
<evidence type="ECO:0000313" key="4">
    <source>
        <dbReference type="Proteomes" id="UP001165074"/>
    </source>
</evidence>
<accession>A0A9W6S0I3</accession>
<evidence type="ECO:0000313" key="3">
    <source>
        <dbReference type="EMBL" id="GLY85008.1"/>
    </source>
</evidence>
<dbReference type="Proteomes" id="UP001165074">
    <property type="component" value="Unassembled WGS sequence"/>
</dbReference>
<comment type="caution">
    <text evidence="3">The sequence shown here is derived from an EMBL/GenBank/DDBJ whole genome shotgun (WGS) entry which is preliminary data.</text>
</comment>
<dbReference type="AlphaFoldDB" id="A0A9W6S0I3"/>
<dbReference type="PANTHER" id="PTHR32268:SF15">
    <property type="entry name" value="HOMOSERINE ACETYLTRANSFERASE FAMILY PROTEIN (AFU_ORTHOLOGUE AFUA_1G15350)"/>
    <property type="match status" value="1"/>
</dbReference>
<keyword evidence="4" id="KW-1185">Reference proteome</keyword>